<accession>A0ABQ0NZH0</accession>
<comment type="caution">
    <text evidence="2">The sequence shown here is derived from an EMBL/GenBank/DDBJ whole genome shotgun (WGS) entry which is preliminary data.</text>
</comment>
<protein>
    <submittedName>
        <fullName evidence="2">Uncharacterized protein</fullName>
    </submittedName>
</protein>
<evidence type="ECO:0000256" key="1">
    <source>
        <dbReference type="SAM" id="MobiDB-lite"/>
    </source>
</evidence>
<evidence type="ECO:0000313" key="3">
    <source>
        <dbReference type="Proteomes" id="UP001062901"/>
    </source>
</evidence>
<feature type="compositionally biased region" description="Basic and acidic residues" evidence="1">
    <location>
        <begin position="71"/>
        <end position="80"/>
    </location>
</feature>
<gene>
    <name evidence="2" type="ORF">AA15669_1054</name>
</gene>
<name>A0ABQ0NZH0_9PROT</name>
<organism evidence="2 3">
    <name type="scientific">Saccharibacter floricola DSM 15669</name>
    <dbReference type="NCBI Taxonomy" id="1123227"/>
    <lineage>
        <taxon>Bacteria</taxon>
        <taxon>Pseudomonadati</taxon>
        <taxon>Pseudomonadota</taxon>
        <taxon>Alphaproteobacteria</taxon>
        <taxon>Acetobacterales</taxon>
        <taxon>Acetobacteraceae</taxon>
        <taxon>Saccharibacter</taxon>
    </lineage>
</organism>
<proteinExistence type="predicted"/>
<feature type="region of interest" description="Disordered" evidence="1">
    <location>
        <begin position="71"/>
        <end position="94"/>
    </location>
</feature>
<keyword evidence="3" id="KW-1185">Reference proteome</keyword>
<reference evidence="2" key="1">
    <citation type="submission" date="2013-04" db="EMBL/GenBank/DDBJ databases">
        <title>The genome sequencing project of 58 acetic acid bacteria.</title>
        <authorList>
            <person name="Okamoto-Kainuma A."/>
            <person name="Ishikawa M."/>
            <person name="Umino S."/>
            <person name="Koizumi Y."/>
            <person name="Shiwa Y."/>
            <person name="Yoshikawa H."/>
            <person name="Matsutani M."/>
            <person name="Matsushita K."/>
        </authorList>
    </citation>
    <scope>NUCLEOTIDE SEQUENCE</scope>
    <source>
        <strain evidence="2">DSM 15669</strain>
    </source>
</reference>
<evidence type="ECO:0000313" key="2">
    <source>
        <dbReference type="EMBL" id="GBQ06709.1"/>
    </source>
</evidence>
<dbReference type="Proteomes" id="UP001062901">
    <property type="component" value="Unassembled WGS sequence"/>
</dbReference>
<sequence>MEKISIILPKAENRVTIEGQAEETRGFFILLSFREEELLCVGKTIGSFWRQNGCLRLHPLLEFEVERNKCTAGKEDEKPHSHGKTSPAVEKYNP</sequence>
<dbReference type="EMBL" id="BAQD01000015">
    <property type="protein sequence ID" value="GBQ06709.1"/>
    <property type="molecule type" value="Genomic_DNA"/>
</dbReference>